<dbReference type="PANTHER" id="PTHR42794:SF1">
    <property type="entry name" value="HEMIN IMPORT ATP-BINDING PROTEIN HMUV"/>
    <property type="match status" value="1"/>
</dbReference>
<dbReference type="SMART" id="SM00382">
    <property type="entry name" value="AAA"/>
    <property type="match status" value="1"/>
</dbReference>
<dbReference type="OrthoDB" id="9805601at2"/>
<comment type="similarity">
    <text evidence="2">Belongs to the ABC transporter superfamily.</text>
</comment>
<comment type="function">
    <text evidence="7">Part of the ABC transporter complex HmuTUV involved in hemin import. Responsible for energy coupling to the transport system.</text>
</comment>
<dbReference type="FunFam" id="3.40.50.300:FF:000134">
    <property type="entry name" value="Iron-enterobactin ABC transporter ATP-binding protein"/>
    <property type="match status" value="1"/>
</dbReference>
<dbReference type="GO" id="GO:0005886">
    <property type="term" value="C:plasma membrane"/>
    <property type="evidence" value="ECO:0007669"/>
    <property type="project" value="UniProtKB-SubCell"/>
</dbReference>
<evidence type="ECO:0000256" key="1">
    <source>
        <dbReference type="ARBA" id="ARBA00004533"/>
    </source>
</evidence>
<dbReference type="PROSITE" id="PS00211">
    <property type="entry name" value="ABC_TRANSPORTER_1"/>
    <property type="match status" value="1"/>
</dbReference>
<feature type="domain" description="ABC transporter" evidence="8">
    <location>
        <begin position="4"/>
        <end position="238"/>
    </location>
</feature>
<name>A0A364JXL0_9HYPH</name>
<dbReference type="PROSITE" id="PS50893">
    <property type="entry name" value="ABC_TRANSPORTER_2"/>
    <property type="match status" value="1"/>
</dbReference>
<evidence type="ECO:0000256" key="6">
    <source>
        <dbReference type="ARBA" id="ARBA00022967"/>
    </source>
</evidence>
<comment type="caution">
    <text evidence="9">The sequence shown here is derived from an EMBL/GenBank/DDBJ whole genome shotgun (WGS) entry which is preliminary data.</text>
</comment>
<keyword evidence="10" id="KW-1185">Reference proteome</keyword>
<dbReference type="PANTHER" id="PTHR42794">
    <property type="entry name" value="HEMIN IMPORT ATP-BINDING PROTEIN HMUV"/>
    <property type="match status" value="1"/>
</dbReference>
<evidence type="ECO:0000256" key="5">
    <source>
        <dbReference type="ARBA" id="ARBA00022840"/>
    </source>
</evidence>
<evidence type="ECO:0000256" key="7">
    <source>
        <dbReference type="ARBA" id="ARBA00037066"/>
    </source>
</evidence>
<evidence type="ECO:0000256" key="2">
    <source>
        <dbReference type="ARBA" id="ARBA00005417"/>
    </source>
</evidence>
<evidence type="ECO:0000259" key="8">
    <source>
        <dbReference type="PROSITE" id="PS50893"/>
    </source>
</evidence>
<protein>
    <submittedName>
        <fullName evidence="9">Iron complex transport system ATP-binding protein</fullName>
    </submittedName>
</protein>
<dbReference type="AlphaFoldDB" id="A0A364JXL0"/>
<dbReference type="GO" id="GO:0016887">
    <property type="term" value="F:ATP hydrolysis activity"/>
    <property type="evidence" value="ECO:0007669"/>
    <property type="project" value="InterPro"/>
</dbReference>
<keyword evidence="4" id="KW-0547">Nucleotide-binding</keyword>
<dbReference type="Proteomes" id="UP000249453">
    <property type="component" value="Unassembled WGS sequence"/>
</dbReference>
<organism evidence="9 10">
    <name type="scientific">Falsochrobactrum ovis</name>
    <dbReference type="NCBI Taxonomy" id="1293442"/>
    <lineage>
        <taxon>Bacteria</taxon>
        <taxon>Pseudomonadati</taxon>
        <taxon>Pseudomonadota</taxon>
        <taxon>Alphaproteobacteria</taxon>
        <taxon>Hyphomicrobiales</taxon>
        <taxon>Brucellaceae</taxon>
        <taxon>Falsochrobactrum</taxon>
    </lineage>
</organism>
<dbReference type="InterPro" id="IPR017871">
    <property type="entry name" value="ABC_transporter-like_CS"/>
</dbReference>
<dbReference type="RefSeq" id="WP_111574438.1">
    <property type="nucleotide sequence ID" value="NZ_JBHEEY010000003.1"/>
</dbReference>
<dbReference type="EMBL" id="QLMK01000002">
    <property type="protein sequence ID" value="RAK32193.1"/>
    <property type="molecule type" value="Genomic_DNA"/>
</dbReference>
<gene>
    <name evidence="9" type="ORF">C7374_102192</name>
</gene>
<proteinExistence type="inferred from homology"/>
<evidence type="ECO:0000256" key="3">
    <source>
        <dbReference type="ARBA" id="ARBA00022448"/>
    </source>
</evidence>
<dbReference type="Gene3D" id="3.40.50.300">
    <property type="entry name" value="P-loop containing nucleotide triphosphate hydrolases"/>
    <property type="match status" value="1"/>
</dbReference>
<evidence type="ECO:0000313" key="9">
    <source>
        <dbReference type="EMBL" id="RAK32193.1"/>
    </source>
</evidence>
<dbReference type="SUPFAM" id="SSF52540">
    <property type="entry name" value="P-loop containing nucleoside triphosphate hydrolases"/>
    <property type="match status" value="1"/>
</dbReference>
<dbReference type="InterPro" id="IPR003439">
    <property type="entry name" value="ABC_transporter-like_ATP-bd"/>
</dbReference>
<dbReference type="Pfam" id="PF00005">
    <property type="entry name" value="ABC_tran"/>
    <property type="match status" value="1"/>
</dbReference>
<keyword evidence="5 9" id="KW-0067">ATP-binding</keyword>
<accession>A0A364JXL0</accession>
<evidence type="ECO:0000256" key="4">
    <source>
        <dbReference type="ARBA" id="ARBA00022741"/>
    </source>
</evidence>
<dbReference type="InterPro" id="IPR003593">
    <property type="entry name" value="AAA+_ATPase"/>
</dbReference>
<comment type="subcellular location">
    <subcellularLocation>
        <location evidence="1">Cell inner membrane</location>
    </subcellularLocation>
</comment>
<dbReference type="CDD" id="cd03214">
    <property type="entry name" value="ABC_Iron-Siderophores_B12_Hemin"/>
    <property type="match status" value="1"/>
</dbReference>
<keyword evidence="6" id="KW-1278">Translocase</keyword>
<sequence length="257" mass="27678">MSLLSVNGLQLSFGHRTVLSGVSFEAEPGEFIGLIGPNGAGKTSLLKAILGLIASDGQLSLENRDLRNMTNQEKARHLAYLPQEREVAWPVAVKTLVSFARAALKPMFEGQDDEDIKLVEAAMRRMDVIRFCDRVVSELSGGEKARVLIARVLAQNTPIILADEPVAGLDPAHQLGLMEVFASLAAEGRTVIASMHELSLAAGYCTRLIVLDQGKVVADGPPTKVLSEELLRSVYGINAHLLDVGGKLIVHPKSVLR</sequence>
<reference evidence="9 10" key="1">
    <citation type="submission" date="2018-06" db="EMBL/GenBank/DDBJ databases">
        <title>Genomic Encyclopedia of Type Strains, Phase IV (KMG-IV): sequencing the most valuable type-strain genomes for metagenomic binning, comparative biology and taxonomic classification.</title>
        <authorList>
            <person name="Goeker M."/>
        </authorList>
    </citation>
    <scope>NUCLEOTIDE SEQUENCE [LARGE SCALE GENOMIC DNA]</scope>
    <source>
        <strain evidence="9 10">DSM 26720</strain>
    </source>
</reference>
<keyword evidence="3" id="KW-0813">Transport</keyword>
<dbReference type="InterPro" id="IPR027417">
    <property type="entry name" value="P-loop_NTPase"/>
</dbReference>
<dbReference type="GO" id="GO:0005524">
    <property type="term" value="F:ATP binding"/>
    <property type="evidence" value="ECO:0007669"/>
    <property type="project" value="UniProtKB-KW"/>
</dbReference>
<evidence type="ECO:0000313" key="10">
    <source>
        <dbReference type="Proteomes" id="UP000249453"/>
    </source>
</evidence>